<accession>A0A1N6ZNB4</accession>
<dbReference type="GO" id="GO:0008168">
    <property type="term" value="F:methyltransferase activity"/>
    <property type="evidence" value="ECO:0007669"/>
    <property type="project" value="UniProtKB-KW"/>
</dbReference>
<keyword evidence="2" id="KW-0472">Membrane</keyword>
<keyword evidence="2" id="KW-0812">Transmembrane</keyword>
<feature type="region of interest" description="Disordered" evidence="1">
    <location>
        <begin position="1"/>
        <end position="27"/>
    </location>
</feature>
<feature type="transmembrane region" description="Helical" evidence="2">
    <location>
        <begin position="202"/>
        <end position="222"/>
    </location>
</feature>
<dbReference type="CDD" id="cd02440">
    <property type="entry name" value="AdoMet_MTases"/>
    <property type="match status" value="1"/>
</dbReference>
<dbReference type="EMBL" id="FTMD01000012">
    <property type="protein sequence ID" value="SIR28362.1"/>
    <property type="molecule type" value="Genomic_DNA"/>
</dbReference>
<dbReference type="Pfam" id="PF08242">
    <property type="entry name" value="Methyltransf_12"/>
    <property type="match status" value="1"/>
</dbReference>
<dbReference type="Proteomes" id="UP000186819">
    <property type="component" value="Unassembled WGS sequence"/>
</dbReference>
<dbReference type="STRING" id="34027.SAMN05421829_11281"/>
<keyword evidence="5" id="KW-1185">Reference proteome</keyword>
<evidence type="ECO:0000259" key="3">
    <source>
        <dbReference type="Pfam" id="PF08242"/>
    </source>
</evidence>
<feature type="domain" description="Methyltransferase type 12" evidence="3">
    <location>
        <begin position="74"/>
        <end position="172"/>
    </location>
</feature>
<dbReference type="InterPro" id="IPR029063">
    <property type="entry name" value="SAM-dependent_MTases_sf"/>
</dbReference>
<dbReference type="GO" id="GO:0032259">
    <property type="term" value="P:methylation"/>
    <property type="evidence" value="ECO:0007669"/>
    <property type="project" value="UniProtKB-KW"/>
</dbReference>
<protein>
    <submittedName>
        <fullName evidence="4">2-polyprenyl-6-hydroxyphenyl methylase / 3-demethylubiquinone-9 3-methyltransferase</fullName>
    </submittedName>
</protein>
<keyword evidence="4" id="KW-0808">Transferase</keyword>
<dbReference type="Gene3D" id="3.40.50.150">
    <property type="entry name" value="Vaccinia Virus protein VP39"/>
    <property type="match status" value="1"/>
</dbReference>
<sequence>MTKSSQEVAESTAVVSEGHAQSGSSDEIRRGERFAFGENWSRFLEVLDEDRIREAQRSLQDMLGMQRLDGLSFLDVGSGSGLFSLAAWRLGARVRSFDYDPRSVATTREMRRRYGRDDESWVVEEGSVLDRAYLGGLGQFDIVYSWGVLHHTGSMWEAMANVAPLVAHCGRLFIALYNDQDLVSRFWGRVKRLYCSGWPGRMVVVPVFFAFFAGAGLVGDLLRHRNPVLRYSEYRRKRGMSLTHDWIDWLGGYPYETAKPGDVFDFFCGRGFTLRKLVTRASLGCNEFVFARESKPGCGGSPTAGRIVS</sequence>
<proteinExistence type="predicted"/>
<dbReference type="OrthoDB" id="9791837at2"/>
<keyword evidence="2" id="KW-1133">Transmembrane helix</keyword>
<keyword evidence="4" id="KW-0489">Methyltransferase</keyword>
<name>A0A1N6ZNB4_9RHOO</name>
<gene>
    <name evidence="4" type="ORF">SAMN05421829_11281</name>
</gene>
<evidence type="ECO:0000313" key="4">
    <source>
        <dbReference type="EMBL" id="SIR28362.1"/>
    </source>
</evidence>
<keyword evidence="4" id="KW-0830">Ubiquinone</keyword>
<organism evidence="4 5">
    <name type="scientific">Aromatoleum tolulyticum</name>
    <dbReference type="NCBI Taxonomy" id="34027"/>
    <lineage>
        <taxon>Bacteria</taxon>
        <taxon>Pseudomonadati</taxon>
        <taxon>Pseudomonadota</taxon>
        <taxon>Betaproteobacteria</taxon>
        <taxon>Rhodocyclales</taxon>
        <taxon>Rhodocyclaceae</taxon>
        <taxon>Aromatoleum</taxon>
    </lineage>
</organism>
<reference evidence="5" key="1">
    <citation type="submission" date="2017-01" db="EMBL/GenBank/DDBJ databases">
        <authorList>
            <person name="Varghese N."/>
            <person name="Submissions S."/>
        </authorList>
    </citation>
    <scope>NUCLEOTIDE SEQUENCE [LARGE SCALE GENOMIC DNA]</scope>
    <source>
        <strain evidence="5">ATCC 51758</strain>
    </source>
</reference>
<evidence type="ECO:0000313" key="5">
    <source>
        <dbReference type="Proteomes" id="UP000186819"/>
    </source>
</evidence>
<dbReference type="SUPFAM" id="SSF53335">
    <property type="entry name" value="S-adenosyl-L-methionine-dependent methyltransferases"/>
    <property type="match status" value="1"/>
</dbReference>
<dbReference type="AlphaFoldDB" id="A0A1N6ZNB4"/>
<dbReference type="RefSeq" id="WP_084205130.1">
    <property type="nucleotide sequence ID" value="NZ_FTMD01000012.1"/>
</dbReference>
<evidence type="ECO:0000256" key="2">
    <source>
        <dbReference type="SAM" id="Phobius"/>
    </source>
</evidence>
<dbReference type="InterPro" id="IPR013217">
    <property type="entry name" value="Methyltransf_12"/>
</dbReference>
<evidence type="ECO:0000256" key="1">
    <source>
        <dbReference type="SAM" id="MobiDB-lite"/>
    </source>
</evidence>